<dbReference type="SMART" id="SM00175">
    <property type="entry name" value="RAB"/>
    <property type="match status" value="1"/>
</dbReference>
<dbReference type="PANTHER" id="PTHR47978">
    <property type="match status" value="1"/>
</dbReference>
<dbReference type="Gene3D" id="3.40.50.300">
    <property type="entry name" value="P-loop containing nucleotide triphosphate hydrolases"/>
    <property type="match status" value="1"/>
</dbReference>
<feature type="non-terminal residue" evidence="3">
    <location>
        <position position="1"/>
    </location>
</feature>
<reference evidence="3 4" key="1">
    <citation type="journal article" date="2018" name="Sci. Rep.">
        <title>Genomic signatures of local adaptation to the degree of environmental predictability in rotifers.</title>
        <authorList>
            <person name="Franch-Gras L."/>
            <person name="Hahn C."/>
            <person name="Garcia-Roger E.M."/>
            <person name="Carmona M.J."/>
            <person name="Serra M."/>
            <person name="Gomez A."/>
        </authorList>
    </citation>
    <scope>NUCLEOTIDE SEQUENCE [LARGE SCALE GENOMIC DNA]</scope>
    <source>
        <strain evidence="3">HYR1</strain>
    </source>
</reference>
<dbReference type="AlphaFoldDB" id="A0A3M7SPX5"/>
<gene>
    <name evidence="3" type="ORF">BpHYR1_045694</name>
</gene>
<dbReference type="PROSITE" id="PS51421">
    <property type="entry name" value="RAS"/>
    <property type="match status" value="1"/>
</dbReference>
<dbReference type="GO" id="GO:0003924">
    <property type="term" value="F:GTPase activity"/>
    <property type="evidence" value="ECO:0007669"/>
    <property type="project" value="InterPro"/>
</dbReference>
<dbReference type="GO" id="GO:0005525">
    <property type="term" value="F:GTP binding"/>
    <property type="evidence" value="ECO:0007669"/>
    <property type="project" value="InterPro"/>
</dbReference>
<dbReference type="STRING" id="10195.A0A3M7SPX5"/>
<dbReference type="EMBL" id="REGN01000986">
    <property type="protein sequence ID" value="RNA37732.1"/>
    <property type="molecule type" value="Genomic_DNA"/>
</dbReference>
<evidence type="ECO:0000313" key="4">
    <source>
        <dbReference type="Proteomes" id="UP000276133"/>
    </source>
</evidence>
<protein>
    <submittedName>
        <fullName evidence="3">Ras-related Rab-11A-like</fullName>
    </submittedName>
</protein>
<keyword evidence="2" id="KW-0547">Nucleotide-binding</keyword>
<accession>A0A3M7SPX5</accession>
<comment type="similarity">
    <text evidence="1">Belongs to the small GTPase superfamily. Rab family.</text>
</comment>
<evidence type="ECO:0000256" key="1">
    <source>
        <dbReference type="ARBA" id="ARBA00006270"/>
    </source>
</evidence>
<name>A0A3M7SPX5_BRAPC</name>
<dbReference type="InterPro" id="IPR027417">
    <property type="entry name" value="P-loop_NTPase"/>
</dbReference>
<dbReference type="SUPFAM" id="SSF52540">
    <property type="entry name" value="P-loop containing nucleoside triphosphate hydrolases"/>
    <property type="match status" value="1"/>
</dbReference>
<dbReference type="Pfam" id="PF00071">
    <property type="entry name" value="Ras"/>
    <property type="match status" value="1"/>
</dbReference>
<keyword evidence="4" id="KW-1185">Reference proteome</keyword>
<sequence length="228" mass="26240">LSQYADDQVAILLVGNKSDLRHLRVVPTDEAKFKDKNNLPFIETSALDSTNVEIAFHKIMTNIFKKQINLIKKNTDDKNSPTVTLEGDEEQFALKKFTCYDVMRLCKNSSFCRKPSSMVGRFFKIKVRKEKKKSGLGLETCDLNKYNLSSKPIQISLKPVYQPYFQIITFRFIESKLPLLLTICYCQGTVILIFLEITSKSSTHLIDDYLNQISLTKGFIYEPNHLVH</sequence>
<dbReference type="InterPro" id="IPR001806">
    <property type="entry name" value="Small_GTPase"/>
</dbReference>
<organism evidence="3 4">
    <name type="scientific">Brachionus plicatilis</name>
    <name type="common">Marine rotifer</name>
    <name type="synonym">Brachionus muelleri</name>
    <dbReference type="NCBI Taxonomy" id="10195"/>
    <lineage>
        <taxon>Eukaryota</taxon>
        <taxon>Metazoa</taxon>
        <taxon>Spiralia</taxon>
        <taxon>Gnathifera</taxon>
        <taxon>Rotifera</taxon>
        <taxon>Eurotatoria</taxon>
        <taxon>Monogononta</taxon>
        <taxon>Pseudotrocha</taxon>
        <taxon>Ploima</taxon>
        <taxon>Brachionidae</taxon>
        <taxon>Brachionus</taxon>
    </lineage>
</organism>
<proteinExistence type="inferred from homology"/>
<dbReference type="PROSITE" id="PS51419">
    <property type="entry name" value="RAB"/>
    <property type="match status" value="1"/>
</dbReference>
<evidence type="ECO:0000313" key="3">
    <source>
        <dbReference type="EMBL" id="RNA37732.1"/>
    </source>
</evidence>
<dbReference type="PRINTS" id="PR00449">
    <property type="entry name" value="RASTRNSFRMNG"/>
</dbReference>
<evidence type="ECO:0000256" key="2">
    <source>
        <dbReference type="ARBA" id="ARBA00022741"/>
    </source>
</evidence>
<comment type="caution">
    <text evidence="3">The sequence shown here is derived from an EMBL/GenBank/DDBJ whole genome shotgun (WGS) entry which is preliminary data.</text>
</comment>
<dbReference type="Proteomes" id="UP000276133">
    <property type="component" value="Unassembled WGS sequence"/>
</dbReference>